<accession>A0A5E4PYM7</accession>
<sequence>MDKSLSDTDINLMGKVNKTPPNYDLNRKRTRDKMDDSISNQLDELKREMRQMLNTFTKQHGREVQQINITLKEMKQSNVSIENSIAFLTGQNEELHKKINL</sequence>
<keyword evidence="3" id="KW-1185">Reference proteome</keyword>
<reference evidence="2 3" key="1">
    <citation type="submission" date="2017-07" db="EMBL/GenBank/DDBJ databases">
        <authorList>
            <person name="Talla V."/>
            <person name="Backstrom N."/>
        </authorList>
    </citation>
    <scope>NUCLEOTIDE SEQUENCE [LARGE SCALE GENOMIC DNA]</scope>
</reference>
<organism evidence="2 3">
    <name type="scientific">Leptidea sinapis</name>
    <dbReference type="NCBI Taxonomy" id="189913"/>
    <lineage>
        <taxon>Eukaryota</taxon>
        <taxon>Metazoa</taxon>
        <taxon>Ecdysozoa</taxon>
        <taxon>Arthropoda</taxon>
        <taxon>Hexapoda</taxon>
        <taxon>Insecta</taxon>
        <taxon>Pterygota</taxon>
        <taxon>Neoptera</taxon>
        <taxon>Endopterygota</taxon>
        <taxon>Lepidoptera</taxon>
        <taxon>Glossata</taxon>
        <taxon>Ditrysia</taxon>
        <taxon>Papilionoidea</taxon>
        <taxon>Pieridae</taxon>
        <taxon>Dismorphiinae</taxon>
        <taxon>Leptidea</taxon>
    </lineage>
</organism>
<feature type="region of interest" description="Disordered" evidence="1">
    <location>
        <begin position="1"/>
        <end position="35"/>
    </location>
</feature>
<dbReference type="Proteomes" id="UP000324832">
    <property type="component" value="Unassembled WGS sequence"/>
</dbReference>
<gene>
    <name evidence="2" type="ORF">LSINAPIS_LOCUS3058</name>
</gene>
<evidence type="ECO:0000313" key="3">
    <source>
        <dbReference type="Proteomes" id="UP000324832"/>
    </source>
</evidence>
<evidence type="ECO:0000313" key="2">
    <source>
        <dbReference type="EMBL" id="VVC90060.1"/>
    </source>
</evidence>
<protein>
    <submittedName>
        <fullName evidence="2">Uncharacterized protein</fullName>
    </submittedName>
</protein>
<dbReference type="AlphaFoldDB" id="A0A5E4PYM7"/>
<evidence type="ECO:0000256" key="1">
    <source>
        <dbReference type="SAM" id="MobiDB-lite"/>
    </source>
</evidence>
<dbReference type="EMBL" id="FZQP02000687">
    <property type="protein sequence ID" value="VVC90060.1"/>
    <property type="molecule type" value="Genomic_DNA"/>
</dbReference>
<proteinExistence type="predicted"/>
<name>A0A5E4PYM7_9NEOP</name>